<organism evidence="1 2">
    <name type="scientific">Trichoderma simmonsii</name>
    <dbReference type="NCBI Taxonomy" id="1491479"/>
    <lineage>
        <taxon>Eukaryota</taxon>
        <taxon>Fungi</taxon>
        <taxon>Dikarya</taxon>
        <taxon>Ascomycota</taxon>
        <taxon>Pezizomycotina</taxon>
        <taxon>Sordariomycetes</taxon>
        <taxon>Hypocreomycetidae</taxon>
        <taxon>Hypocreales</taxon>
        <taxon>Hypocreaceae</taxon>
        <taxon>Trichoderma</taxon>
    </lineage>
</organism>
<dbReference type="EMBL" id="CP075869">
    <property type="protein sequence ID" value="QYT04312.1"/>
    <property type="molecule type" value="Genomic_DNA"/>
</dbReference>
<keyword evidence="2" id="KW-1185">Reference proteome</keyword>
<evidence type="ECO:0000313" key="2">
    <source>
        <dbReference type="Proteomes" id="UP000826661"/>
    </source>
</evidence>
<sequence length="108" mass="11461">MPSIRSFSALPLPASLPAALPLGCVAPHCLASKRVCVAVEPSPNRDLDPSAICRLLRREAVQDARPLDRLDSSFKLLAPASPAHAAAEITIMLVRLIAAQYAPLARVT</sequence>
<dbReference type="Proteomes" id="UP000826661">
    <property type="component" value="Chromosome VI"/>
</dbReference>
<proteinExistence type="predicted"/>
<protein>
    <submittedName>
        <fullName evidence="1">Uncharacterized protein</fullName>
    </submittedName>
</protein>
<reference evidence="1 2" key="1">
    <citation type="journal article" date="2021" name="BMC Genomics">
        <title>Telomere-to-telomere genome assembly of asparaginase-producing Trichoderma simmonsii.</title>
        <authorList>
            <person name="Chung D."/>
            <person name="Kwon Y.M."/>
            <person name="Yang Y."/>
        </authorList>
    </citation>
    <scope>NUCLEOTIDE SEQUENCE [LARGE SCALE GENOMIC DNA]</scope>
    <source>
        <strain evidence="1 2">GH-Sj1</strain>
    </source>
</reference>
<name>A0A8G0PK38_9HYPO</name>
<evidence type="ECO:0000313" key="1">
    <source>
        <dbReference type="EMBL" id="QYT04312.1"/>
    </source>
</evidence>
<gene>
    <name evidence="1" type="ORF">H0G86_011228</name>
</gene>
<accession>A0A8G0PK38</accession>
<dbReference type="AlphaFoldDB" id="A0A8G0PK38"/>